<dbReference type="Gene3D" id="3.40.50.10610">
    <property type="entry name" value="ABC-type transport auxiliary lipoprotein component"/>
    <property type="match status" value="1"/>
</dbReference>
<evidence type="ECO:0000313" key="3">
    <source>
        <dbReference type="Proteomes" id="UP000242432"/>
    </source>
</evidence>
<protein>
    <submittedName>
        <fullName evidence="2">Uncharacterized lipoprotein YmbA</fullName>
    </submittedName>
</protein>
<feature type="domain" description="ABC-type transport auxiliary lipoprotein component" evidence="1">
    <location>
        <begin position="46"/>
        <end position="163"/>
    </location>
</feature>
<dbReference type="AlphaFoldDB" id="A0A1T4V2M9"/>
<dbReference type="PROSITE" id="PS51257">
    <property type="entry name" value="PROKAR_LIPOPROTEIN"/>
    <property type="match status" value="1"/>
</dbReference>
<organism evidence="2 3">
    <name type="scientific">Succinivibrio dextrinosolvens DSM 3072</name>
    <dbReference type="NCBI Taxonomy" id="1123324"/>
    <lineage>
        <taxon>Bacteria</taxon>
        <taxon>Pseudomonadati</taxon>
        <taxon>Pseudomonadota</taxon>
        <taxon>Gammaproteobacteria</taxon>
        <taxon>Aeromonadales</taxon>
        <taxon>Succinivibrionaceae</taxon>
        <taxon>Succinivibrio</taxon>
    </lineage>
</organism>
<dbReference type="Proteomes" id="UP000242432">
    <property type="component" value="Unassembled WGS sequence"/>
</dbReference>
<dbReference type="Pfam" id="PF03886">
    <property type="entry name" value="ABC_trans_aux"/>
    <property type="match status" value="1"/>
</dbReference>
<evidence type="ECO:0000259" key="1">
    <source>
        <dbReference type="Pfam" id="PF03886"/>
    </source>
</evidence>
<evidence type="ECO:0000313" key="2">
    <source>
        <dbReference type="EMBL" id="SKA59220.1"/>
    </source>
</evidence>
<keyword evidence="3" id="KW-1185">Reference proteome</keyword>
<proteinExistence type="predicted"/>
<keyword evidence="2" id="KW-0449">Lipoprotein</keyword>
<reference evidence="3" key="1">
    <citation type="submission" date="2017-02" db="EMBL/GenBank/DDBJ databases">
        <authorList>
            <person name="Varghese N."/>
            <person name="Submissions S."/>
        </authorList>
    </citation>
    <scope>NUCLEOTIDE SEQUENCE [LARGE SCALE GENOMIC DNA]</scope>
    <source>
        <strain evidence="3">DSM 3072</strain>
    </source>
</reference>
<dbReference type="InterPro" id="IPR005586">
    <property type="entry name" value="ABC_trans_aux"/>
</dbReference>
<dbReference type="RefSeq" id="WP_078928196.1">
    <property type="nucleotide sequence ID" value="NZ_FUXX01000007.1"/>
</dbReference>
<gene>
    <name evidence="2" type="ORF">SAMN02745213_00631</name>
</gene>
<dbReference type="SUPFAM" id="SSF159594">
    <property type="entry name" value="XCC0632-like"/>
    <property type="match status" value="1"/>
</dbReference>
<dbReference type="EMBL" id="FUXX01000007">
    <property type="protein sequence ID" value="SKA59220.1"/>
    <property type="molecule type" value="Genomic_DNA"/>
</dbReference>
<accession>A0A1T4V2M9</accession>
<sequence>MKKLTACVVSCLFLLGCTSQEISYDRYSLVEDVSSQSFNSQYDIAVDLFSTLEDGGIVLKTTDVTLRAANHHRWASDLKSQIAVILNKHLSEYQVRNDLDIDISVSKFYGAVDGNVYIDLFADVKLDDRQYFHHGYSFTSKQEEDGYASLVKELKRGINSIGNKFAQDLSLKE</sequence>
<name>A0A1T4V2M9_9GAMM</name>